<evidence type="ECO:0000313" key="4">
    <source>
        <dbReference type="Proteomes" id="UP001590951"/>
    </source>
</evidence>
<dbReference type="Pfam" id="PF00668">
    <property type="entry name" value="Condensation"/>
    <property type="match status" value="1"/>
</dbReference>
<organism evidence="3 4">
    <name type="scientific">Lepraria finkii</name>
    <dbReference type="NCBI Taxonomy" id="1340010"/>
    <lineage>
        <taxon>Eukaryota</taxon>
        <taxon>Fungi</taxon>
        <taxon>Dikarya</taxon>
        <taxon>Ascomycota</taxon>
        <taxon>Pezizomycotina</taxon>
        <taxon>Lecanoromycetes</taxon>
        <taxon>OSLEUM clade</taxon>
        <taxon>Lecanoromycetidae</taxon>
        <taxon>Lecanorales</taxon>
        <taxon>Lecanorineae</taxon>
        <taxon>Stereocaulaceae</taxon>
        <taxon>Lepraria</taxon>
    </lineage>
</organism>
<evidence type="ECO:0000313" key="3">
    <source>
        <dbReference type="EMBL" id="KAL2050438.1"/>
    </source>
</evidence>
<proteinExistence type="predicted"/>
<evidence type="ECO:0000259" key="2">
    <source>
        <dbReference type="Pfam" id="PF00668"/>
    </source>
</evidence>
<reference evidence="3 4" key="1">
    <citation type="submission" date="2024-09" db="EMBL/GenBank/DDBJ databases">
        <title>Rethinking Asexuality: The Enigmatic Case of Functional Sexual Genes in Lepraria (Stereocaulaceae).</title>
        <authorList>
            <person name="Doellman M."/>
            <person name="Sun Y."/>
            <person name="Barcenas-Pena A."/>
            <person name="Lumbsch H.T."/>
            <person name="Grewe F."/>
        </authorList>
    </citation>
    <scope>NUCLEOTIDE SEQUENCE [LARGE SCALE GENOMIC DNA]</scope>
    <source>
        <strain evidence="3 4">Grewe 0041</strain>
    </source>
</reference>
<keyword evidence="4" id="KW-1185">Reference proteome</keyword>
<dbReference type="Gene3D" id="3.30.559.30">
    <property type="entry name" value="Nonribosomal peptide synthetase, condensation domain"/>
    <property type="match status" value="1"/>
</dbReference>
<sequence>MPGSPPPSGEHRSAARVINHQLSNIQEQIMPTTASTVIHAAWALVMAQVTNSRDVVFDVSITGNTAVAGTGEIAGPAVVTAPMRIKLPSDQSISEYLRAVQQQATDMNSIEYAGLEEIDSIYPNCQQACRFQTLFVIQPVDTSGTHHIG</sequence>
<comment type="caution">
    <text evidence="3">The sequence shown here is derived from an EMBL/GenBank/DDBJ whole genome shotgun (WGS) entry which is preliminary data.</text>
</comment>
<dbReference type="PANTHER" id="PTHR45527:SF3">
    <property type="entry name" value="SIDEROPHORE SYNTHETASE (EUROFUNG)"/>
    <property type="match status" value="1"/>
</dbReference>
<name>A0ABR4B3R4_9LECA</name>
<dbReference type="SUPFAM" id="SSF52777">
    <property type="entry name" value="CoA-dependent acyltransferases"/>
    <property type="match status" value="1"/>
</dbReference>
<accession>A0ABR4B3R4</accession>
<protein>
    <recommendedName>
        <fullName evidence="2">Condensation domain-containing protein</fullName>
    </recommendedName>
</protein>
<keyword evidence="1" id="KW-0436">Ligase</keyword>
<dbReference type="EMBL" id="JBHFEH010000047">
    <property type="protein sequence ID" value="KAL2050438.1"/>
    <property type="molecule type" value="Genomic_DNA"/>
</dbReference>
<evidence type="ECO:0000256" key="1">
    <source>
        <dbReference type="ARBA" id="ARBA00022598"/>
    </source>
</evidence>
<feature type="domain" description="Condensation" evidence="2">
    <location>
        <begin position="30"/>
        <end position="141"/>
    </location>
</feature>
<dbReference type="PANTHER" id="PTHR45527">
    <property type="entry name" value="NONRIBOSOMAL PEPTIDE SYNTHETASE"/>
    <property type="match status" value="1"/>
</dbReference>
<dbReference type="Proteomes" id="UP001590951">
    <property type="component" value="Unassembled WGS sequence"/>
</dbReference>
<dbReference type="InterPro" id="IPR001242">
    <property type="entry name" value="Condensation_dom"/>
</dbReference>
<gene>
    <name evidence="3" type="ORF">ABVK25_009272</name>
</gene>